<dbReference type="InterPro" id="IPR005467">
    <property type="entry name" value="His_kinase_dom"/>
</dbReference>
<accession>A0A380JQI2</accession>
<evidence type="ECO:0000256" key="11">
    <source>
        <dbReference type="SAM" id="Phobius"/>
    </source>
</evidence>
<keyword evidence="4" id="KW-1003">Cell membrane</keyword>
<dbReference type="GO" id="GO:0005886">
    <property type="term" value="C:plasma membrane"/>
    <property type="evidence" value="ECO:0007669"/>
    <property type="project" value="UniProtKB-SubCell"/>
</dbReference>
<evidence type="ECO:0000256" key="4">
    <source>
        <dbReference type="ARBA" id="ARBA00022475"/>
    </source>
</evidence>
<dbReference type="SUPFAM" id="SSF55874">
    <property type="entry name" value="ATPase domain of HSP90 chaperone/DNA topoisomerase II/histidine kinase"/>
    <property type="match status" value="1"/>
</dbReference>
<dbReference type="Gene3D" id="3.30.565.10">
    <property type="entry name" value="Histidine kinase-like ATPase, C-terminal domain"/>
    <property type="match status" value="1"/>
</dbReference>
<comment type="subcellular location">
    <subcellularLocation>
        <location evidence="2">Cell membrane</location>
        <topology evidence="2">Multi-pass membrane protein</topology>
    </subcellularLocation>
</comment>
<keyword evidence="9" id="KW-0902">Two-component regulatory system</keyword>
<dbReference type="GO" id="GO:0004721">
    <property type="term" value="F:phosphoprotein phosphatase activity"/>
    <property type="evidence" value="ECO:0007669"/>
    <property type="project" value="TreeGrafter"/>
</dbReference>
<dbReference type="Proteomes" id="UP000254461">
    <property type="component" value="Unassembled WGS sequence"/>
</dbReference>
<evidence type="ECO:0000256" key="10">
    <source>
        <dbReference type="ARBA" id="ARBA00023136"/>
    </source>
</evidence>
<dbReference type="EMBL" id="UHFF01000002">
    <property type="protein sequence ID" value="SUN46378.1"/>
    <property type="molecule type" value="Genomic_DNA"/>
</dbReference>
<dbReference type="Pfam" id="PF02518">
    <property type="entry name" value="HATPase_c"/>
    <property type="match status" value="1"/>
</dbReference>
<protein>
    <recommendedName>
        <fullName evidence="3">histidine kinase</fullName>
        <ecNumber evidence="3">2.7.13.3</ecNumber>
    </recommendedName>
</protein>
<dbReference type="GO" id="GO:0000155">
    <property type="term" value="F:phosphorelay sensor kinase activity"/>
    <property type="evidence" value="ECO:0007669"/>
    <property type="project" value="TreeGrafter"/>
</dbReference>
<keyword evidence="5 13" id="KW-0808">Transferase</keyword>
<comment type="catalytic activity">
    <reaction evidence="1">
        <text>ATP + protein L-histidine = ADP + protein N-phospho-L-histidine.</text>
        <dbReference type="EC" id="2.7.13.3"/>
    </reaction>
</comment>
<feature type="transmembrane region" description="Helical" evidence="11">
    <location>
        <begin position="36"/>
        <end position="57"/>
    </location>
</feature>
<keyword evidence="8 11" id="KW-1133">Transmembrane helix</keyword>
<dbReference type="PANTHER" id="PTHR45453">
    <property type="entry name" value="PHOSPHATE REGULON SENSOR PROTEIN PHOR"/>
    <property type="match status" value="1"/>
</dbReference>
<proteinExistence type="predicted"/>
<dbReference type="AlphaFoldDB" id="A0A380JQI2"/>
<dbReference type="InterPro" id="IPR003594">
    <property type="entry name" value="HATPase_dom"/>
</dbReference>
<keyword evidence="7 13" id="KW-0418">Kinase</keyword>
<dbReference type="RefSeq" id="WP_115250948.1">
    <property type="nucleotide sequence ID" value="NZ_UHFF01000002.1"/>
</dbReference>
<keyword evidence="6 11" id="KW-0812">Transmembrane</keyword>
<feature type="transmembrane region" description="Helical" evidence="11">
    <location>
        <begin position="12"/>
        <end position="30"/>
    </location>
</feature>
<evidence type="ECO:0000256" key="3">
    <source>
        <dbReference type="ARBA" id="ARBA00012438"/>
    </source>
</evidence>
<reference evidence="13 14" key="1">
    <citation type="submission" date="2018-06" db="EMBL/GenBank/DDBJ databases">
        <authorList>
            <consortium name="Pathogen Informatics"/>
            <person name="Doyle S."/>
        </authorList>
    </citation>
    <scope>NUCLEOTIDE SEQUENCE [LARGE SCALE GENOMIC DNA]</scope>
    <source>
        <strain evidence="13 14">NCTC12092</strain>
    </source>
</reference>
<dbReference type="EC" id="2.7.13.3" evidence="3"/>
<organism evidence="13 14">
    <name type="scientific">Streptococcus equi subsp. equi</name>
    <dbReference type="NCBI Taxonomy" id="148942"/>
    <lineage>
        <taxon>Bacteria</taxon>
        <taxon>Bacillati</taxon>
        <taxon>Bacillota</taxon>
        <taxon>Bacilli</taxon>
        <taxon>Lactobacillales</taxon>
        <taxon>Streptococcaceae</taxon>
        <taxon>Streptococcus</taxon>
    </lineage>
</organism>
<evidence type="ECO:0000313" key="13">
    <source>
        <dbReference type="EMBL" id="SUN46378.1"/>
    </source>
</evidence>
<sequence>MIRAFFKEYYSWYIQYGVVMAGYLLIFWLYRLPLGYFKVTSLTILTLLILQGFGNYIRFKKKMKILQEFIYVNELDQLHSPSEQAYRSLIIKLKEAEAEAALNQLNNQKNTEALIKMWSHQMKLPLAAMSLMIQTNHIDIKDYQIQVLRLEHYLNNLLSYLKFNQHSDDFRFQVCSVKQLVTSVIKKSSQACIAKGISIAVDGDWQLSTDNKWLSFALTQIIDNAIKYSKPQGHIKINIKENSISISDNGIGILEEDLPRLFEEGFTGYNGHEHQKATGLGLFMTKQILDKLNLDITISSQIDQGTLVVIQKKHSKQTKFSTSLL</sequence>
<evidence type="ECO:0000256" key="2">
    <source>
        <dbReference type="ARBA" id="ARBA00004651"/>
    </source>
</evidence>
<evidence type="ECO:0000313" key="14">
    <source>
        <dbReference type="Proteomes" id="UP000254461"/>
    </source>
</evidence>
<dbReference type="PROSITE" id="PS50109">
    <property type="entry name" value="HIS_KIN"/>
    <property type="match status" value="1"/>
</dbReference>
<dbReference type="PANTHER" id="PTHR45453:SF2">
    <property type="entry name" value="HISTIDINE KINASE"/>
    <property type="match status" value="1"/>
</dbReference>
<dbReference type="InterPro" id="IPR036890">
    <property type="entry name" value="HATPase_C_sf"/>
</dbReference>
<evidence type="ECO:0000259" key="12">
    <source>
        <dbReference type="PROSITE" id="PS50109"/>
    </source>
</evidence>
<evidence type="ECO:0000256" key="7">
    <source>
        <dbReference type="ARBA" id="ARBA00022777"/>
    </source>
</evidence>
<keyword evidence="10 11" id="KW-0472">Membrane</keyword>
<dbReference type="SMART" id="SM00387">
    <property type="entry name" value="HATPase_c"/>
    <property type="match status" value="1"/>
</dbReference>
<evidence type="ECO:0000256" key="5">
    <source>
        <dbReference type="ARBA" id="ARBA00022679"/>
    </source>
</evidence>
<evidence type="ECO:0000256" key="6">
    <source>
        <dbReference type="ARBA" id="ARBA00022692"/>
    </source>
</evidence>
<feature type="domain" description="Histidine kinase" evidence="12">
    <location>
        <begin position="117"/>
        <end position="316"/>
    </location>
</feature>
<evidence type="ECO:0000256" key="9">
    <source>
        <dbReference type="ARBA" id="ARBA00023012"/>
    </source>
</evidence>
<gene>
    <name evidence="13" type="primary">graS</name>
    <name evidence="13" type="ORF">NCTC12092_00999</name>
</gene>
<evidence type="ECO:0000256" key="8">
    <source>
        <dbReference type="ARBA" id="ARBA00022989"/>
    </source>
</evidence>
<name>A0A380JQI2_9STRE</name>
<dbReference type="GO" id="GO:0016036">
    <property type="term" value="P:cellular response to phosphate starvation"/>
    <property type="evidence" value="ECO:0007669"/>
    <property type="project" value="TreeGrafter"/>
</dbReference>
<dbReference type="InterPro" id="IPR050351">
    <property type="entry name" value="BphY/WalK/GraS-like"/>
</dbReference>
<evidence type="ECO:0000256" key="1">
    <source>
        <dbReference type="ARBA" id="ARBA00000085"/>
    </source>
</evidence>